<evidence type="ECO:0000313" key="2">
    <source>
        <dbReference type="Proteomes" id="UP001432180"/>
    </source>
</evidence>
<evidence type="ECO:0000313" key="1">
    <source>
        <dbReference type="EMBL" id="WPL15560.1"/>
    </source>
</evidence>
<organism evidence="1 2">
    <name type="scientific">Thiorhodovibrio winogradskyi</name>
    <dbReference type="NCBI Taxonomy" id="77007"/>
    <lineage>
        <taxon>Bacteria</taxon>
        <taxon>Pseudomonadati</taxon>
        <taxon>Pseudomonadota</taxon>
        <taxon>Gammaproteobacteria</taxon>
        <taxon>Chromatiales</taxon>
        <taxon>Chromatiaceae</taxon>
        <taxon>Thiorhodovibrio</taxon>
    </lineage>
</organism>
<protein>
    <submittedName>
        <fullName evidence="1">Uncharacterized protein</fullName>
    </submittedName>
</protein>
<name>A0ABZ0S303_9GAMM</name>
<dbReference type="EMBL" id="CP121472">
    <property type="protein sequence ID" value="WPL15560.1"/>
    <property type="molecule type" value="Genomic_DNA"/>
</dbReference>
<dbReference type="Proteomes" id="UP001432180">
    <property type="component" value="Chromosome"/>
</dbReference>
<proteinExistence type="predicted"/>
<accession>A0ABZ0S303</accession>
<keyword evidence="2" id="KW-1185">Reference proteome</keyword>
<reference evidence="1 2" key="1">
    <citation type="journal article" date="2023" name="Microorganisms">
        <title>Thiorhodovibrio frisius and Trv. litoralis spp. nov., Two Novel Members from a Clade of Fastidious Purple Sulfur Bacteria That Exhibit Unique Red-Shifted Light-Harvesting Capabilities.</title>
        <authorList>
            <person name="Methner A."/>
            <person name="Kuzyk S.B."/>
            <person name="Petersen J."/>
            <person name="Bauer S."/>
            <person name="Brinkmann H."/>
            <person name="Sichau K."/>
            <person name="Wanner G."/>
            <person name="Wolf J."/>
            <person name="Neumann-Schaal M."/>
            <person name="Henke P."/>
            <person name="Tank M."/>
            <person name="Sproer C."/>
            <person name="Bunk B."/>
            <person name="Overmann J."/>
        </authorList>
    </citation>
    <scope>NUCLEOTIDE SEQUENCE [LARGE SCALE GENOMIC DNA]</scope>
    <source>
        <strain evidence="1 2">DSM 6702</strain>
    </source>
</reference>
<sequence length="112" mass="11517">MQGLANLSQIATGIDHRKIPAQHEVTVAARGGLAADSQGAKQGIKLPGAGQIVIILQRRQPGGFAEAARAQKKQLLAGGLQRADTLSAISVVVAVGDDFVKVSSAVRKFHGG</sequence>
<gene>
    <name evidence="1" type="ORF">Thiowin_00461</name>
</gene>